<accession>A0A0A8ZQG9</accession>
<feature type="compositionally biased region" description="Basic and acidic residues" evidence="1">
    <location>
        <begin position="1"/>
        <end position="10"/>
    </location>
</feature>
<dbReference type="AlphaFoldDB" id="A0A0A8ZQG9"/>
<dbReference type="EMBL" id="GBRH01256271">
    <property type="protein sequence ID" value="JAD41624.1"/>
    <property type="molecule type" value="Transcribed_RNA"/>
</dbReference>
<proteinExistence type="predicted"/>
<feature type="region of interest" description="Disordered" evidence="1">
    <location>
        <begin position="1"/>
        <end position="43"/>
    </location>
</feature>
<reference evidence="2" key="1">
    <citation type="submission" date="2014-09" db="EMBL/GenBank/DDBJ databases">
        <authorList>
            <person name="Magalhaes I.L.F."/>
            <person name="Oliveira U."/>
            <person name="Santos F.R."/>
            <person name="Vidigal T.H.D.A."/>
            <person name="Brescovit A.D."/>
            <person name="Santos A.J."/>
        </authorList>
    </citation>
    <scope>NUCLEOTIDE SEQUENCE</scope>
    <source>
        <tissue evidence="2">Shoot tissue taken approximately 20 cm above the soil surface</tissue>
    </source>
</reference>
<evidence type="ECO:0000313" key="2">
    <source>
        <dbReference type="EMBL" id="JAD41624.1"/>
    </source>
</evidence>
<organism evidence="2">
    <name type="scientific">Arundo donax</name>
    <name type="common">Giant reed</name>
    <name type="synonym">Donax arundinaceus</name>
    <dbReference type="NCBI Taxonomy" id="35708"/>
    <lineage>
        <taxon>Eukaryota</taxon>
        <taxon>Viridiplantae</taxon>
        <taxon>Streptophyta</taxon>
        <taxon>Embryophyta</taxon>
        <taxon>Tracheophyta</taxon>
        <taxon>Spermatophyta</taxon>
        <taxon>Magnoliopsida</taxon>
        <taxon>Liliopsida</taxon>
        <taxon>Poales</taxon>
        <taxon>Poaceae</taxon>
        <taxon>PACMAD clade</taxon>
        <taxon>Arundinoideae</taxon>
        <taxon>Arundineae</taxon>
        <taxon>Arundo</taxon>
    </lineage>
</organism>
<evidence type="ECO:0000256" key="1">
    <source>
        <dbReference type="SAM" id="MobiDB-lite"/>
    </source>
</evidence>
<name>A0A0A8ZQG9_ARUDO</name>
<reference evidence="2" key="2">
    <citation type="journal article" date="2015" name="Data Brief">
        <title>Shoot transcriptome of the giant reed, Arundo donax.</title>
        <authorList>
            <person name="Barrero R.A."/>
            <person name="Guerrero F.D."/>
            <person name="Moolhuijzen P."/>
            <person name="Goolsby J.A."/>
            <person name="Tidwell J."/>
            <person name="Bellgard S.E."/>
            <person name="Bellgard M.I."/>
        </authorList>
    </citation>
    <scope>NUCLEOTIDE SEQUENCE</scope>
    <source>
        <tissue evidence="2">Shoot tissue taken approximately 20 cm above the soil surface</tissue>
    </source>
</reference>
<protein>
    <submittedName>
        <fullName evidence="2">Uncharacterized protein</fullName>
    </submittedName>
</protein>
<sequence>MVRNESRGGRTDQTLANISGAEARSGSAQIRRKKTSQKDQILK</sequence>